<name>A0A182W713_9DIPT</name>
<dbReference type="Proteomes" id="UP000075920">
    <property type="component" value="Unassembled WGS sequence"/>
</dbReference>
<dbReference type="EnsemblMetazoa" id="AMIN006135-RA">
    <property type="protein sequence ID" value="AMIN006135-PA"/>
    <property type="gene ID" value="AMIN006135"/>
</dbReference>
<dbReference type="STRING" id="112268.A0A182W713"/>
<reference evidence="3" key="1">
    <citation type="submission" date="2013-03" db="EMBL/GenBank/DDBJ databases">
        <title>The Genome Sequence of Anopheles minimus MINIMUS1.</title>
        <authorList>
            <consortium name="The Broad Institute Genomics Platform"/>
            <person name="Neafsey D.E."/>
            <person name="Walton C."/>
            <person name="Walker B."/>
            <person name="Young S.K."/>
            <person name="Zeng Q."/>
            <person name="Gargeya S."/>
            <person name="Fitzgerald M."/>
            <person name="Haas B."/>
            <person name="Abouelleil A."/>
            <person name="Allen A.W."/>
            <person name="Alvarado L."/>
            <person name="Arachchi H.M."/>
            <person name="Berlin A.M."/>
            <person name="Chapman S.B."/>
            <person name="Gainer-Dewar J."/>
            <person name="Goldberg J."/>
            <person name="Griggs A."/>
            <person name="Gujja S."/>
            <person name="Hansen M."/>
            <person name="Howarth C."/>
            <person name="Imamovic A."/>
            <person name="Ireland A."/>
            <person name="Larimer J."/>
            <person name="McCowan C."/>
            <person name="Murphy C."/>
            <person name="Pearson M."/>
            <person name="Poon T.W."/>
            <person name="Priest M."/>
            <person name="Roberts A."/>
            <person name="Saif S."/>
            <person name="Shea T."/>
            <person name="Sisk P."/>
            <person name="Sykes S."/>
            <person name="Wortman J."/>
            <person name="Nusbaum C."/>
            <person name="Birren B."/>
        </authorList>
    </citation>
    <scope>NUCLEOTIDE SEQUENCE [LARGE SCALE GENOMIC DNA]</scope>
    <source>
        <strain evidence="3">MINIMUS1</strain>
    </source>
</reference>
<feature type="region of interest" description="Disordered" evidence="1">
    <location>
        <begin position="48"/>
        <end position="109"/>
    </location>
</feature>
<protein>
    <submittedName>
        <fullName evidence="2">Uncharacterized protein</fullName>
    </submittedName>
</protein>
<reference evidence="2" key="2">
    <citation type="submission" date="2020-05" db="UniProtKB">
        <authorList>
            <consortium name="EnsemblMetazoa"/>
        </authorList>
    </citation>
    <scope>IDENTIFICATION</scope>
    <source>
        <strain evidence="2">MINIMUS1</strain>
    </source>
</reference>
<evidence type="ECO:0000313" key="2">
    <source>
        <dbReference type="EnsemblMetazoa" id="AMIN006135-PA"/>
    </source>
</evidence>
<keyword evidence="3" id="KW-1185">Reference proteome</keyword>
<sequence length="121" mass="13087">MERNSMVSQNLSTPDGTQHTQRKQMEILQARTSAGSLQVVRAQTVQTTSSRWSSSMLHATEQTSSSVGATTAGSIMAPASQPHTTNGFSSHHLLSSFHRPLSSGSTSSSRLLREESSIEWI</sequence>
<evidence type="ECO:0000256" key="1">
    <source>
        <dbReference type="SAM" id="MobiDB-lite"/>
    </source>
</evidence>
<feature type="compositionally biased region" description="Polar residues" evidence="1">
    <location>
        <begin position="1"/>
        <end position="19"/>
    </location>
</feature>
<evidence type="ECO:0000313" key="3">
    <source>
        <dbReference type="Proteomes" id="UP000075920"/>
    </source>
</evidence>
<dbReference type="VEuPathDB" id="VectorBase:AMIN006135"/>
<feature type="compositionally biased region" description="Polar residues" evidence="1">
    <location>
        <begin position="48"/>
        <end position="62"/>
    </location>
</feature>
<accession>A0A182W713</accession>
<proteinExistence type="predicted"/>
<feature type="compositionally biased region" description="Low complexity" evidence="1">
    <location>
        <begin position="89"/>
        <end position="109"/>
    </location>
</feature>
<feature type="compositionally biased region" description="Low complexity" evidence="1">
    <location>
        <begin position="63"/>
        <end position="74"/>
    </location>
</feature>
<dbReference type="AlphaFoldDB" id="A0A182W713"/>
<feature type="region of interest" description="Disordered" evidence="1">
    <location>
        <begin position="1"/>
        <end position="27"/>
    </location>
</feature>
<organism evidence="2 3">
    <name type="scientific">Anopheles minimus</name>
    <dbReference type="NCBI Taxonomy" id="112268"/>
    <lineage>
        <taxon>Eukaryota</taxon>
        <taxon>Metazoa</taxon>
        <taxon>Ecdysozoa</taxon>
        <taxon>Arthropoda</taxon>
        <taxon>Hexapoda</taxon>
        <taxon>Insecta</taxon>
        <taxon>Pterygota</taxon>
        <taxon>Neoptera</taxon>
        <taxon>Endopterygota</taxon>
        <taxon>Diptera</taxon>
        <taxon>Nematocera</taxon>
        <taxon>Culicoidea</taxon>
        <taxon>Culicidae</taxon>
        <taxon>Anophelinae</taxon>
        <taxon>Anopheles</taxon>
    </lineage>
</organism>